<comment type="caution">
    <text evidence="3">The sequence shown here is derived from an EMBL/GenBank/DDBJ whole genome shotgun (WGS) entry which is preliminary data.</text>
</comment>
<dbReference type="Pfam" id="PF07839">
    <property type="entry name" value="CaM_binding"/>
    <property type="match status" value="1"/>
</dbReference>
<dbReference type="Proteomes" id="UP001054889">
    <property type="component" value="Unassembled WGS sequence"/>
</dbReference>
<dbReference type="GO" id="GO:0005516">
    <property type="term" value="F:calmodulin binding"/>
    <property type="evidence" value="ECO:0007669"/>
    <property type="project" value="InterPro"/>
</dbReference>
<name>A0AAV5C1V1_ELECO</name>
<gene>
    <name evidence="3" type="primary">ga08304</name>
    <name evidence="3" type="ORF">PR202_ga08304</name>
</gene>
<dbReference type="SMART" id="SM01054">
    <property type="entry name" value="CaM_binding"/>
    <property type="match status" value="1"/>
</dbReference>
<proteinExistence type="predicted"/>
<evidence type="ECO:0000259" key="2">
    <source>
        <dbReference type="SMART" id="SM01054"/>
    </source>
</evidence>
<reference evidence="3" key="1">
    <citation type="journal article" date="2018" name="DNA Res.">
        <title>Multiple hybrid de novo genome assembly of finger millet, an orphan allotetraploid crop.</title>
        <authorList>
            <person name="Hatakeyama M."/>
            <person name="Aluri S."/>
            <person name="Balachadran M.T."/>
            <person name="Sivarajan S.R."/>
            <person name="Patrignani A."/>
            <person name="Gruter S."/>
            <person name="Poveda L."/>
            <person name="Shimizu-Inatsugi R."/>
            <person name="Baeten J."/>
            <person name="Francoijs K.J."/>
            <person name="Nataraja K.N."/>
            <person name="Reddy Y.A.N."/>
            <person name="Phadnis S."/>
            <person name="Ravikumar R.L."/>
            <person name="Schlapbach R."/>
            <person name="Sreeman S.M."/>
            <person name="Shimizu K.K."/>
        </authorList>
    </citation>
    <scope>NUCLEOTIDE SEQUENCE</scope>
</reference>
<dbReference type="EMBL" id="BQKI01000004">
    <property type="protein sequence ID" value="GJM91885.1"/>
    <property type="molecule type" value="Genomic_DNA"/>
</dbReference>
<dbReference type="InterPro" id="IPR012417">
    <property type="entry name" value="CaM-bd_dom_pln"/>
</dbReference>
<feature type="region of interest" description="Disordered" evidence="1">
    <location>
        <begin position="799"/>
        <end position="841"/>
    </location>
</feature>
<organism evidence="3 4">
    <name type="scientific">Eleusine coracana subsp. coracana</name>
    <dbReference type="NCBI Taxonomy" id="191504"/>
    <lineage>
        <taxon>Eukaryota</taxon>
        <taxon>Viridiplantae</taxon>
        <taxon>Streptophyta</taxon>
        <taxon>Embryophyta</taxon>
        <taxon>Tracheophyta</taxon>
        <taxon>Spermatophyta</taxon>
        <taxon>Magnoliopsida</taxon>
        <taxon>Liliopsida</taxon>
        <taxon>Poales</taxon>
        <taxon>Poaceae</taxon>
        <taxon>PACMAD clade</taxon>
        <taxon>Chloridoideae</taxon>
        <taxon>Cynodonteae</taxon>
        <taxon>Eleusininae</taxon>
        <taxon>Eleusine</taxon>
    </lineage>
</organism>
<feature type="domain" description="Calmodulin-binding" evidence="2">
    <location>
        <begin position="110"/>
        <end position="222"/>
    </location>
</feature>
<evidence type="ECO:0000313" key="4">
    <source>
        <dbReference type="Proteomes" id="UP001054889"/>
    </source>
</evidence>
<evidence type="ECO:0000313" key="3">
    <source>
        <dbReference type="EMBL" id="GJM91885.1"/>
    </source>
</evidence>
<dbReference type="PANTHER" id="PTHR33977">
    <property type="entry name" value="ZINC ION BINDING PROTEIN"/>
    <property type="match status" value="1"/>
</dbReference>
<sequence length="841" mass="94619">MAEYVTFRGRLRCGGGDDDAEDKAKDSADDSCGSSVVISDGSLELLGPTKNRGRKDRENFVVDHEDDYFDFGACKSDISDELGVEHEANISEDVGGDAAKEYSSDGISSALSGISFEDVTSDTADAATSQRNKLHISGRRRTSTEEGSKQMCPFNPKAPNFLPVETGPEAEKVDLRHLAVNDPRDAEEWMVDYALRKAVKKLARAQKRKVEMLVQAFETVLPTVTSVKEPLQHDDDKNTFTLSRPSQACVCGSAATNQDLNVLTRSEHHTDDVALIPYDRMEAFINGECNNPECPTRFHIERGRKREMGSLREFRSDEYLLYRMYWCSFGPENYGEGGTILPSRKYRLNTRNRAARPQSMRGCTCHFAIKRLYARPALVLIIYHERRHVNKSGFVCHGPLDKDAIGPGARRVPYIGSEIQQQTMSLIYLGVPEENILQAHIEGIQRYCSSDAKVDNLASQYVQKLGMIIKRSTHELDLDDQASIKMWVDRNKKSVFFYQDSTDADAFILGIQTDWQLQQMMRFGHQSLLASHSSFGVSKLKYPLHTLLVFDSRQHALPVAWIITRSVTKQDTLKWMRALTDRIHSIDSTWKIGGFIIDDPASELDPIRYIIDMVVTSSNKISSVVEMWIDTIRNLALASQESCGAIEAYHLKLKAKAYDDLQLDALQRVDWLVHKLTTEVHSSYWLNLYADESGSFPEVKAEYIVSTSWQRALHIPDDAVLFDGKEPLSVKVASQKDASQMRTVWNAGSEFSLCDCSWSMQGNLCKHVIKERVQKAVELATSDGIAQVTGKLPIQWTNKRGRRAAAKRTSPIVLPHSNGSLQKDLTPKKSRKRKRLSTISS</sequence>
<feature type="compositionally biased region" description="Basic residues" evidence="1">
    <location>
        <begin position="132"/>
        <end position="141"/>
    </location>
</feature>
<feature type="region of interest" description="Disordered" evidence="1">
    <location>
        <begin position="14"/>
        <end position="33"/>
    </location>
</feature>
<evidence type="ECO:0000256" key="1">
    <source>
        <dbReference type="SAM" id="MobiDB-lite"/>
    </source>
</evidence>
<keyword evidence="4" id="KW-1185">Reference proteome</keyword>
<protein>
    <recommendedName>
        <fullName evidence="2">Calmodulin-binding domain-containing protein</fullName>
    </recommendedName>
</protein>
<dbReference type="PANTHER" id="PTHR33977:SF2">
    <property type="entry name" value="OS09G0309100 PROTEIN"/>
    <property type="match status" value="1"/>
</dbReference>
<feature type="region of interest" description="Disordered" evidence="1">
    <location>
        <begin position="125"/>
        <end position="159"/>
    </location>
</feature>
<accession>A0AAV5C1V1</accession>
<feature type="compositionally biased region" description="Basic residues" evidence="1">
    <location>
        <begin position="828"/>
        <end position="841"/>
    </location>
</feature>
<reference evidence="3" key="2">
    <citation type="submission" date="2021-12" db="EMBL/GenBank/DDBJ databases">
        <title>Resequencing data analysis of finger millet.</title>
        <authorList>
            <person name="Hatakeyama M."/>
            <person name="Aluri S."/>
            <person name="Balachadran M.T."/>
            <person name="Sivarajan S.R."/>
            <person name="Poveda L."/>
            <person name="Shimizu-Inatsugi R."/>
            <person name="Schlapbach R."/>
            <person name="Sreeman S.M."/>
            <person name="Shimizu K.K."/>
        </authorList>
    </citation>
    <scope>NUCLEOTIDE SEQUENCE</scope>
</reference>
<dbReference type="AlphaFoldDB" id="A0AAV5C1V1"/>